<proteinExistence type="predicted"/>
<evidence type="ECO:0000313" key="5">
    <source>
        <dbReference type="EMBL" id="KAB6836329.1"/>
    </source>
</evidence>
<evidence type="ECO:0000313" key="6">
    <source>
        <dbReference type="EMBL" id="KAB7131905.1"/>
    </source>
</evidence>
<evidence type="ECO:0000256" key="1">
    <source>
        <dbReference type="ARBA" id="ARBA00022676"/>
    </source>
</evidence>
<keyword evidence="2 7" id="KW-0808">Transferase</keyword>
<dbReference type="SUPFAM" id="SSF53756">
    <property type="entry name" value="UDP-Glycosyltransferase/glycogen phosphorylase"/>
    <property type="match status" value="1"/>
</dbReference>
<dbReference type="CDD" id="cd03820">
    <property type="entry name" value="GT4_AmsD-like"/>
    <property type="match status" value="1"/>
</dbReference>
<feature type="domain" description="Glycosyl transferase family 1" evidence="3">
    <location>
        <begin position="188"/>
        <end position="335"/>
    </location>
</feature>
<name>A0A6A2SI27_BIFLN</name>
<dbReference type="EMBL" id="WEAY01000027">
    <property type="protein sequence ID" value="KAB6836329.1"/>
    <property type="molecule type" value="Genomic_DNA"/>
</dbReference>
<dbReference type="PANTHER" id="PTHR12526:SF630">
    <property type="entry name" value="GLYCOSYLTRANSFERASE"/>
    <property type="match status" value="1"/>
</dbReference>
<evidence type="ECO:0000259" key="3">
    <source>
        <dbReference type="Pfam" id="PF00534"/>
    </source>
</evidence>
<keyword evidence="1" id="KW-0328">Glycosyltransferase</keyword>
<evidence type="ECO:0000256" key="2">
    <source>
        <dbReference type="ARBA" id="ARBA00022679"/>
    </source>
</evidence>
<accession>A0A6A2SI27</accession>
<dbReference type="GO" id="GO:0016757">
    <property type="term" value="F:glycosyltransferase activity"/>
    <property type="evidence" value="ECO:0007669"/>
    <property type="project" value="UniProtKB-KW"/>
</dbReference>
<reference evidence="8 9" key="1">
    <citation type="journal article" date="2019" name="Nat. Med.">
        <title>A library of human gut bacterial isolates paired with longitudinal multiomics data enables mechanistic microbiome research.</title>
        <authorList>
            <person name="Poyet M."/>
            <person name="Groussin M."/>
            <person name="Gibbons S.M."/>
            <person name="Avila-Pacheco J."/>
            <person name="Jiang X."/>
            <person name="Kearney S.M."/>
            <person name="Perrotta A.R."/>
            <person name="Berdy B."/>
            <person name="Zhao S."/>
            <person name="Lieberman T.D."/>
            <person name="Swanson P.K."/>
            <person name="Smith M."/>
            <person name="Roesemann S."/>
            <person name="Alexander J.E."/>
            <person name="Rich S.A."/>
            <person name="Livny J."/>
            <person name="Vlamakis H."/>
            <person name="Clish C."/>
            <person name="Bullock K."/>
            <person name="Deik A."/>
            <person name="Scott J."/>
            <person name="Pierce K.A."/>
            <person name="Xavier R.J."/>
            <person name="Alm E.J."/>
        </authorList>
    </citation>
    <scope>NUCLEOTIDE SEQUENCE [LARGE SCALE GENOMIC DNA]</scope>
    <source>
        <strain evidence="7 9">BIOML-A136</strain>
        <strain evidence="6 8">BIOML-A166</strain>
        <strain evidence="5 10">BIOML-A320</strain>
    </source>
</reference>
<dbReference type="Gene3D" id="3.40.50.2000">
    <property type="entry name" value="Glycogen Phosphorylase B"/>
    <property type="match status" value="2"/>
</dbReference>
<organism evidence="7 9">
    <name type="scientific">Bifidobacterium longum</name>
    <dbReference type="NCBI Taxonomy" id="216816"/>
    <lineage>
        <taxon>Bacteria</taxon>
        <taxon>Bacillati</taxon>
        <taxon>Actinomycetota</taxon>
        <taxon>Actinomycetes</taxon>
        <taxon>Bifidobacteriales</taxon>
        <taxon>Bifidobacteriaceae</taxon>
        <taxon>Bifidobacterium</taxon>
    </lineage>
</organism>
<dbReference type="InterPro" id="IPR028098">
    <property type="entry name" value="Glyco_trans_4-like_N"/>
</dbReference>
<dbReference type="EMBL" id="WDVF01000027">
    <property type="protein sequence ID" value="KAB7131905.1"/>
    <property type="molecule type" value="Genomic_DNA"/>
</dbReference>
<dbReference type="Pfam" id="PF00534">
    <property type="entry name" value="Glycos_transf_1"/>
    <property type="match status" value="1"/>
</dbReference>
<dbReference type="EMBL" id="WDUB01000027">
    <property type="protein sequence ID" value="KAB7201032.1"/>
    <property type="molecule type" value="Genomic_DNA"/>
</dbReference>
<protein>
    <submittedName>
        <fullName evidence="7">Glycosyltransferase family 4 protein</fullName>
    </submittedName>
</protein>
<dbReference type="InterPro" id="IPR001296">
    <property type="entry name" value="Glyco_trans_1"/>
</dbReference>
<gene>
    <name evidence="7" type="ORF">GBC45_10865</name>
    <name evidence="6" type="ORF">GBC97_10500</name>
    <name evidence="5" type="ORF">GBK08_10600</name>
</gene>
<evidence type="ECO:0000259" key="4">
    <source>
        <dbReference type="Pfam" id="PF13439"/>
    </source>
</evidence>
<dbReference type="Pfam" id="PF13439">
    <property type="entry name" value="Glyco_transf_4"/>
    <property type="match status" value="1"/>
</dbReference>
<feature type="domain" description="Glycosyltransferase subfamily 4-like N-terminal" evidence="4">
    <location>
        <begin position="17"/>
        <end position="173"/>
    </location>
</feature>
<dbReference type="AlphaFoldDB" id="A0A6A2SI27"/>
<dbReference type="Proteomes" id="UP000478746">
    <property type="component" value="Unassembled WGS sequence"/>
</dbReference>
<evidence type="ECO:0000313" key="10">
    <source>
        <dbReference type="Proteomes" id="UP000478746"/>
    </source>
</evidence>
<evidence type="ECO:0000313" key="8">
    <source>
        <dbReference type="Proteomes" id="UP000461165"/>
    </source>
</evidence>
<dbReference type="PANTHER" id="PTHR12526">
    <property type="entry name" value="GLYCOSYLTRANSFERASE"/>
    <property type="match status" value="1"/>
</dbReference>
<dbReference type="RefSeq" id="WP_032682400.1">
    <property type="nucleotide sequence ID" value="NZ_AP031422.1"/>
</dbReference>
<evidence type="ECO:0000313" key="7">
    <source>
        <dbReference type="EMBL" id="KAB7201032.1"/>
    </source>
</evidence>
<dbReference type="Proteomes" id="UP000476628">
    <property type="component" value="Unassembled WGS sequence"/>
</dbReference>
<sequence length="368" mass="41499">MTRSHIAFFSGDITRSGGTENVSIMVANELVKDSSYKVFFISLFEEQPQPFFPIDEAIKRDTVYSTVTHGIQHYFDTVKQLRGLVKKHHIDVLIDIDGILDMYTLPLKRGTGVKVISWEHFNYLQNPGVPYRKLTRPWAARKADAIVTLTTADKNLYEQHLNPKCPVIDIPNPMIVPSPAPVYAAASQTILSSGRLTYQKGFDMLVDVAEQVLPRHPDWQWLILGEGEDRPMLEEKIARAGIGKQLILKGRVPDTDSYYRKSAFFVLTSRFEGLPMVLLEAKAYGLPIVSFDCPTGPSEIIEDALNGNLVRPDDISGMAESVNRLIEDRAIRERYALHAGDGDGRFAKETIIDQWKTLLNMVLRPISR</sequence>
<dbReference type="Proteomes" id="UP000461165">
    <property type="component" value="Unassembled WGS sequence"/>
</dbReference>
<comment type="caution">
    <text evidence="7">The sequence shown here is derived from an EMBL/GenBank/DDBJ whole genome shotgun (WGS) entry which is preliminary data.</text>
</comment>
<evidence type="ECO:0000313" key="9">
    <source>
        <dbReference type="Proteomes" id="UP000476628"/>
    </source>
</evidence>